<proteinExistence type="predicted"/>
<gene>
    <name evidence="3" type="ORF">FL622_10480</name>
</gene>
<evidence type="ECO:0000313" key="3">
    <source>
        <dbReference type="EMBL" id="TRO80516.1"/>
    </source>
</evidence>
<organism evidence="3 4">
    <name type="scientific">Trichloromonas acetexigens</name>
    <dbReference type="NCBI Taxonomy" id="38815"/>
    <lineage>
        <taxon>Bacteria</taxon>
        <taxon>Pseudomonadati</taxon>
        <taxon>Thermodesulfobacteriota</taxon>
        <taxon>Desulfuromonadia</taxon>
        <taxon>Desulfuromonadales</taxon>
        <taxon>Trichloromonadaceae</taxon>
        <taxon>Trichloromonas</taxon>
    </lineage>
</organism>
<keyword evidence="3" id="KW-0489">Methyltransferase</keyword>
<protein>
    <submittedName>
        <fullName evidence="3">Class I SAM-dependent methyltransferase</fullName>
    </submittedName>
</protein>
<dbReference type="RefSeq" id="WP_092058056.1">
    <property type="nucleotide sequence ID" value="NZ_FOJJ01000039.1"/>
</dbReference>
<reference evidence="3 4" key="1">
    <citation type="submission" date="2019-07" db="EMBL/GenBank/DDBJ databases">
        <title>Insights of Desulfuromonas acetexigens electromicrobiology.</title>
        <authorList>
            <person name="Katuri K."/>
            <person name="Sapireddy V."/>
            <person name="Shaw D.R."/>
            <person name="Saikaly P."/>
        </authorList>
    </citation>
    <scope>NUCLEOTIDE SEQUENCE [LARGE SCALE GENOMIC DNA]</scope>
    <source>
        <strain evidence="3 4">2873</strain>
    </source>
</reference>
<evidence type="ECO:0000259" key="2">
    <source>
        <dbReference type="Pfam" id="PF13649"/>
    </source>
</evidence>
<dbReference type="OrthoDB" id="5456009at2"/>
<sequence>MIQDATDQYIATILAHYPLAGKKVLEIGCGGGRITRDLARYATSVLATDPDGKALAKARAAVTAENVTFRQAPSGVPEDLPPASFDLVIYTLSLHHVPIGAMTASLEAAGRLLRPGGAIMVLEPGAEGPFMEAKQRFGIGSGDESREQAAALSAIEELTGWTVGPTIHFETAFLFSDEADFFASKVPNHAQLPAERLAEIRTFLTPYKTAEGIVLRGGRRLNVLTRS</sequence>
<keyword evidence="1 3" id="KW-0808">Transferase</keyword>
<dbReference type="InterPro" id="IPR041698">
    <property type="entry name" value="Methyltransf_25"/>
</dbReference>
<dbReference type="GO" id="GO:0032259">
    <property type="term" value="P:methylation"/>
    <property type="evidence" value="ECO:0007669"/>
    <property type="project" value="UniProtKB-KW"/>
</dbReference>
<dbReference type="Pfam" id="PF13649">
    <property type="entry name" value="Methyltransf_25"/>
    <property type="match status" value="1"/>
</dbReference>
<comment type="caution">
    <text evidence="3">The sequence shown here is derived from an EMBL/GenBank/DDBJ whole genome shotgun (WGS) entry which is preliminary data.</text>
</comment>
<evidence type="ECO:0000256" key="1">
    <source>
        <dbReference type="ARBA" id="ARBA00022679"/>
    </source>
</evidence>
<dbReference type="SUPFAM" id="SSF53335">
    <property type="entry name" value="S-adenosyl-L-methionine-dependent methyltransferases"/>
    <property type="match status" value="1"/>
</dbReference>
<dbReference type="EMBL" id="VJVV01000007">
    <property type="protein sequence ID" value="TRO80516.1"/>
    <property type="molecule type" value="Genomic_DNA"/>
</dbReference>
<keyword evidence="4" id="KW-1185">Reference proteome</keyword>
<feature type="domain" description="Methyltransferase" evidence="2">
    <location>
        <begin position="24"/>
        <end position="117"/>
    </location>
</feature>
<accession>A0A550JB81</accession>
<dbReference type="PANTHER" id="PTHR43861:SF3">
    <property type="entry name" value="PUTATIVE (AFU_ORTHOLOGUE AFUA_2G14390)-RELATED"/>
    <property type="match status" value="1"/>
</dbReference>
<dbReference type="InterPro" id="IPR029063">
    <property type="entry name" value="SAM-dependent_MTases_sf"/>
</dbReference>
<dbReference type="PANTHER" id="PTHR43861">
    <property type="entry name" value="TRANS-ACONITATE 2-METHYLTRANSFERASE-RELATED"/>
    <property type="match status" value="1"/>
</dbReference>
<dbReference type="Proteomes" id="UP000317155">
    <property type="component" value="Unassembled WGS sequence"/>
</dbReference>
<dbReference type="CDD" id="cd02440">
    <property type="entry name" value="AdoMet_MTases"/>
    <property type="match status" value="1"/>
</dbReference>
<evidence type="ECO:0000313" key="4">
    <source>
        <dbReference type="Proteomes" id="UP000317155"/>
    </source>
</evidence>
<dbReference type="AlphaFoldDB" id="A0A550JB81"/>
<dbReference type="Gene3D" id="3.40.50.150">
    <property type="entry name" value="Vaccinia Virus protein VP39"/>
    <property type="match status" value="1"/>
</dbReference>
<name>A0A550JB81_9BACT</name>
<dbReference type="GO" id="GO:0008168">
    <property type="term" value="F:methyltransferase activity"/>
    <property type="evidence" value="ECO:0007669"/>
    <property type="project" value="UniProtKB-KW"/>
</dbReference>